<feature type="signal peptide" evidence="2">
    <location>
        <begin position="1"/>
        <end position="22"/>
    </location>
</feature>
<accession>A0A1F6DLV3</accession>
<keyword evidence="2" id="KW-0732">Signal</keyword>
<keyword evidence="1" id="KW-0812">Transmembrane</keyword>
<keyword evidence="1" id="KW-0472">Membrane</keyword>
<evidence type="ECO:0000256" key="1">
    <source>
        <dbReference type="SAM" id="Phobius"/>
    </source>
</evidence>
<sequence length="145" mass="15427">MKSIASIVLPLAILLTPLYASAVYTQQQNTGYTYGFVSTSGNFFGPGTCTGYIGCLADTIIGVINGILVPVLFAVAFIVFLYGVALKYIFSTGDATKVAEGHKLILWGLVAFVVMLSLWGLVNVVANTFGLQGAYAPPYPDSYPR</sequence>
<comment type="caution">
    <text evidence="3">The sequence shown here is derived from an EMBL/GenBank/DDBJ whole genome shotgun (WGS) entry which is preliminary data.</text>
</comment>
<feature type="transmembrane region" description="Helical" evidence="1">
    <location>
        <begin position="60"/>
        <end position="84"/>
    </location>
</feature>
<organism evidence="3 4">
    <name type="scientific">Candidatus Kaiserbacteria bacterium RIFCSPHIGHO2_02_FULL_54_22</name>
    <dbReference type="NCBI Taxonomy" id="1798495"/>
    <lineage>
        <taxon>Bacteria</taxon>
        <taxon>Candidatus Kaiseribacteriota</taxon>
    </lineage>
</organism>
<feature type="chain" id="PRO_5009523967" description="DUF4190 domain-containing protein" evidence="2">
    <location>
        <begin position="23"/>
        <end position="145"/>
    </location>
</feature>
<dbReference type="AlphaFoldDB" id="A0A1F6DLV3"/>
<dbReference type="EMBL" id="MFLI01000007">
    <property type="protein sequence ID" value="OGG62399.1"/>
    <property type="molecule type" value="Genomic_DNA"/>
</dbReference>
<gene>
    <name evidence="3" type="ORF">A3C19_00455</name>
</gene>
<proteinExistence type="predicted"/>
<evidence type="ECO:0000313" key="3">
    <source>
        <dbReference type="EMBL" id="OGG62399.1"/>
    </source>
</evidence>
<dbReference type="STRING" id="1798495.A3C19_00455"/>
<evidence type="ECO:0000256" key="2">
    <source>
        <dbReference type="SAM" id="SignalP"/>
    </source>
</evidence>
<protein>
    <recommendedName>
        <fullName evidence="5">DUF4190 domain-containing protein</fullName>
    </recommendedName>
</protein>
<dbReference type="Proteomes" id="UP000178532">
    <property type="component" value="Unassembled WGS sequence"/>
</dbReference>
<name>A0A1F6DLV3_9BACT</name>
<evidence type="ECO:0000313" key="4">
    <source>
        <dbReference type="Proteomes" id="UP000178532"/>
    </source>
</evidence>
<feature type="transmembrane region" description="Helical" evidence="1">
    <location>
        <begin position="104"/>
        <end position="122"/>
    </location>
</feature>
<reference evidence="3 4" key="1">
    <citation type="journal article" date="2016" name="Nat. Commun.">
        <title>Thousands of microbial genomes shed light on interconnected biogeochemical processes in an aquifer system.</title>
        <authorList>
            <person name="Anantharaman K."/>
            <person name="Brown C.T."/>
            <person name="Hug L.A."/>
            <person name="Sharon I."/>
            <person name="Castelle C.J."/>
            <person name="Probst A.J."/>
            <person name="Thomas B.C."/>
            <person name="Singh A."/>
            <person name="Wilkins M.J."/>
            <person name="Karaoz U."/>
            <person name="Brodie E.L."/>
            <person name="Williams K.H."/>
            <person name="Hubbard S.S."/>
            <person name="Banfield J.F."/>
        </authorList>
    </citation>
    <scope>NUCLEOTIDE SEQUENCE [LARGE SCALE GENOMIC DNA]</scope>
</reference>
<evidence type="ECO:0008006" key="5">
    <source>
        <dbReference type="Google" id="ProtNLM"/>
    </source>
</evidence>
<keyword evidence="1" id="KW-1133">Transmembrane helix</keyword>